<keyword evidence="8" id="KW-1185">Reference proteome</keyword>
<evidence type="ECO:0000313" key="7">
    <source>
        <dbReference type="EMBL" id="MBM6575069.1"/>
    </source>
</evidence>
<comment type="subcellular location">
    <subcellularLocation>
        <location evidence="1">Membrane</location>
        <topology evidence="1">Single-pass membrane protein</topology>
    </subcellularLocation>
</comment>
<dbReference type="EMBL" id="JAFEMC010000001">
    <property type="protein sequence ID" value="MBM6575069.1"/>
    <property type="molecule type" value="Genomic_DNA"/>
</dbReference>
<dbReference type="CDD" id="cd16429">
    <property type="entry name" value="VirB10"/>
    <property type="match status" value="1"/>
</dbReference>
<evidence type="ECO:0000256" key="3">
    <source>
        <dbReference type="ARBA" id="ARBA00022692"/>
    </source>
</evidence>
<dbReference type="RefSeq" id="WP_204193575.1">
    <property type="nucleotide sequence ID" value="NZ_JAFEMC010000001.1"/>
</dbReference>
<protein>
    <submittedName>
        <fullName evidence="7">TrbI/VirB10 family protein</fullName>
    </submittedName>
</protein>
<comment type="similarity">
    <text evidence="2">Belongs to the TrbI/VirB10 family.</text>
</comment>
<feature type="compositionally biased region" description="Pro residues" evidence="6">
    <location>
        <begin position="134"/>
        <end position="143"/>
    </location>
</feature>
<comment type="caution">
    <text evidence="7">The sequence shown here is derived from an EMBL/GenBank/DDBJ whole genome shotgun (WGS) entry which is preliminary data.</text>
</comment>
<feature type="region of interest" description="Disordered" evidence="6">
    <location>
        <begin position="1"/>
        <end position="21"/>
    </location>
</feature>
<accession>A0ABS2D4M8</accession>
<evidence type="ECO:0000256" key="6">
    <source>
        <dbReference type="SAM" id="MobiDB-lite"/>
    </source>
</evidence>
<keyword evidence="4" id="KW-1133">Transmembrane helix</keyword>
<feature type="compositionally biased region" description="Low complexity" evidence="6">
    <location>
        <begin position="121"/>
        <end position="133"/>
    </location>
</feature>
<organism evidence="7 8">
    <name type="scientific">Sphingomonas longa</name>
    <dbReference type="NCBI Taxonomy" id="2778730"/>
    <lineage>
        <taxon>Bacteria</taxon>
        <taxon>Pseudomonadati</taxon>
        <taxon>Pseudomonadota</taxon>
        <taxon>Alphaproteobacteria</taxon>
        <taxon>Sphingomonadales</taxon>
        <taxon>Sphingomonadaceae</taxon>
        <taxon>Sphingomonas</taxon>
    </lineage>
</organism>
<name>A0ABS2D4M8_9SPHN</name>
<dbReference type="Pfam" id="PF03743">
    <property type="entry name" value="TrbI"/>
    <property type="match status" value="1"/>
</dbReference>
<dbReference type="InterPro" id="IPR005498">
    <property type="entry name" value="T4SS_VirB10/TraB/TrbI"/>
</dbReference>
<dbReference type="Gene3D" id="2.40.128.260">
    <property type="entry name" value="Type IV secretion system, VirB10/TraB/TrbI"/>
    <property type="match status" value="1"/>
</dbReference>
<gene>
    <name evidence="7" type="ORF">ILT43_01695</name>
</gene>
<evidence type="ECO:0000313" key="8">
    <source>
        <dbReference type="Proteomes" id="UP000763641"/>
    </source>
</evidence>
<evidence type="ECO:0000256" key="2">
    <source>
        <dbReference type="ARBA" id="ARBA00010265"/>
    </source>
</evidence>
<feature type="region of interest" description="Disordered" evidence="6">
    <location>
        <begin position="61"/>
        <end position="86"/>
    </location>
</feature>
<keyword evidence="3" id="KW-0812">Transmembrane</keyword>
<evidence type="ECO:0000256" key="4">
    <source>
        <dbReference type="ARBA" id="ARBA00022989"/>
    </source>
</evidence>
<reference evidence="7 8" key="1">
    <citation type="submission" date="2020-12" db="EMBL/GenBank/DDBJ databases">
        <title>Sphingomonas sp.</title>
        <authorList>
            <person name="Kim M.K."/>
        </authorList>
    </citation>
    <scope>NUCLEOTIDE SEQUENCE [LARGE SCALE GENOMIC DNA]</scope>
    <source>
        <strain evidence="7 8">BT552</strain>
    </source>
</reference>
<evidence type="ECO:0000256" key="1">
    <source>
        <dbReference type="ARBA" id="ARBA00004167"/>
    </source>
</evidence>
<dbReference type="InterPro" id="IPR042217">
    <property type="entry name" value="T4SS_VirB10/TrbI"/>
</dbReference>
<sequence length="384" mass="39238">MSDTADRPAPPEVDARPVVGLPRSGMSTTAIGAGAACATMLLLVMLNIDRPTLDQPLLATSGTSNFGVPPRRAERSATSPGWDAADEAATRDPMAIPRSRYLFVGDDRGGYGRTGSSLSTAGGYPPAAGASPAPYTPPPPYVPGQPFGPAAASGPGSTEPATTSPLVIDIDRDAAAPRGATASAPGTLDGPAGTTRAIRAALIANRSSLVIEGTIITATLETAIDSTRPGAIRATVAEDVRGFDGRRILIPRGARLIGEYRADVQSGQRRVLATWTRLIRPDGVAVLIAAPAADAMGGAGIPGRVQSNFLQRFASAVLQSALNVGVNLASRTNGSTVIVGPIGGNMGQVLPTPEARRSITVAAGKPVAVFVARDLDFSDVPGWR</sequence>
<feature type="region of interest" description="Disordered" evidence="6">
    <location>
        <begin position="113"/>
        <end position="163"/>
    </location>
</feature>
<keyword evidence="5" id="KW-0472">Membrane</keyword>
<evidence type="ECO:0000256" key="5">
    <source>
        <dbReference type="ARBA" id="ARBA00023136"/>
    </source>
</evidence>
<dbReference type="Proteomes" id="UP000763641">
    <property type="component" value="Unassembled WGS sequence"/>
</dbReference>
<proteinExistence type="inferred from homology"/>